<evidence type="ECO:0000313" key="1">
    <source>
        <dbReference type="EMBL" id="TVV77262.1"/>
    </source>
</evidence>
<evidence type="ECO:0000313" key="2">
    <source>
        <dbReference type="Proteomes" id="UP000318681"/>
    </source>
</evidence>
<name>A0A558RDF9_9SPHN</name>
<organism evidence="1 2">
    <name type="scientific">Alterirhizorhabdus solaris</name>
    <dbReference type="NCBI Taxonomy" id="2529389"/>
    <lineage>
        <taxon>Bacteria</taxon>
        <taxon>Pseudomonadati</taxon>
        <taxon>Pseudomonadota</taxon>
        <taxon>Alphaproteobacteria</taxon>
        <taxon>Sphingomonadales</taxon>
        <taxon>Rhizorhabdaceae</taxon>
        <taxon>Alterirhizorhabdus</taxon>
    </lineage>
</organism>
<dbReference type="AlphaFoldDB" id="A0A558RDF9"/>
<reference evidence="1 2" key="1">
    <citation type="submission" date="2019-07" db="EMBL/GenBank/DDBJ databases">
        <title>Sphingomonas solaris sp. nov., isolated from a solar panel from Boston, Massachusetts.</title>
        <authorList>
            <person name="Tanner K."/>
            <person name="Pascual J."/>
            <person name="Mancuso C."/>
            <person name="Pereto J."/>
            <person name="Khalil A."/>
            <person name="Vilanova C."/>
        </authorList>
    </citation>
    <scope>NUCLEOTIDE SEQUENCE [LARGE SCALE GENOMIC DNA]</scope>
    <source>
        <strain evidence="1 2">R4DWN</strain>
    </source>
</reference>
<protein>
    <submittedName>
        <fullName evidence="1">Uncharacterized protein</fullName>
    </submittedName>
</protein>
<keyword evidence="2" id="KW-1185">Reference proteome</keyword>
<gene>
    <name evidence="1" type="ORF">FOY91_01635</name>
</gene>
<accession>A0A558RDF9</accession>
<proteinExistence type="predicted"/>
<sequence>MMSRVVARARIAAKPAICPAVSVPRTISGCARALLRWHGIDPLDAESRTTAGVAASITVADVRCIDGHLTMTLTLPMPYGDARMTIRTGDGASITFPGMTLSSAVTAATIGRPIGRLTGNRAFDGLDFLRVTAVRQGEQAGRAATILLFDDTADAIAGPRETAGSLQ</sequence>
<comment type="caution">
    <text evidence="1">The sequence shown here is derived from an EMBL/GenBank/DDBJ whole genome shotgun (WGS) entry which is preliminary data.</text>
</comment>
<dbReference type="EMBL" id="VNIM01000003">
    <property type="protein sequence ID" value="TVV77262.1"/>
    <property type="molecule type" value="Genomic_DNA"/>
</dbReference>
<dbReference type="Proteomes" id="UP000318681">
    <property type="component" value="Unassembled WGS sequence"/>
</dbReference>